<sequence length="857" mass="95594">MWTRNYEAVRTTLADGHGYVSAVIDLSKCTNNVPEPPTLVIVTEQFRTWNIINVQADPTQSYITSDQFFLDGKTNLQANDITTVSLHIISGLDLSSIFDVVYECEMGPTGGATYFVRDAAVEYDDLNDYNSLKSALVIGRHIFAILDLGQCSPAIEGAVVQAGFYIDDWEVYRDGSTDEVLEIFYPYKFIHTGDGQGSDYGITTAMAFIRGDQGGTVTISNALLDLMQFNNESPYQEFTCQLGTSMKFYAPHLDIEEATYQTYQQVLDGLITAHELEAMIFGRYCEWDGDDDQFNIIYGHRFYHYDWQGPSAPGPQNYIEFQDALIAPTGAFVDEDYRVLEDDTLVWNLYRVDPITGEQTSDRAICPLGTGALFRAELDQRTELTTFDEIEQVILQGGHVNFEVIVPECISNGEVTVPPPGIFGGSLLQTLDIDEGNNVVQSFQEIQSILTSNTGLIAATVDITLCTFVSGDPPVNTLNTSIKQMSGSIEIGDHQGLLDALAQGKEVLVVANFSSCDHNSDLEAAGFSITEWNLIYGGIMIYHPWTIVPNPDDNSRAAVQSAVIMSDSLSPAAAILVQLREYYYPGDLLQSISLTCLKNEGIRFFSTPGNETTYETYTEVFEALGRAEDITMVVDGFQCQWDNEEIIGLPLHSHRISHYNWWGPTASGPQNYLEIMDVFSNFHNLVTEDYKILETNSLVWTMHVLDLETNEENANRGVCPLETAVQFYTSGIHKVELENFLAIEEAVLQGRHISWEADFTECTGDQLVGSAKMGGILLQTYDVNTDSDGKLFYAAVVAKEKNQYDGRYYWTSTDIIISSSDNLVTIRPHVYDPDTWENIYPSVTYYCVLGDAAKFYT</sequence>
<dbReference type="EMBL" id="OA882100">
    <property type="protein sequence ID" value="CAD7272770.1"/>
    <property type="molecule type" value="Genomic_DNA"/>
</dbReference>
<name>A0A7R9G855_9CRUS</name>
<dbReference type="OrthoDB" id="10683045at2759"/>
<proteinExistence type="predicted"/>
<dbReference type="Proteomes" id="UP000678499">
    <property type="component" value="Unassembled WGS sequence"/>
</dbReference>
<reference evidence="1" key="1">
    <citation type="submission" date="2020-11" db="EMBL/GenBank/DDBJ databases">
        <authorList>
            <person name="Tran Van P."/>
        </authorList>
    </citation>
    <scope>NUCLEOTIDE SEQUENCE</scope>
</reference>
<dbReference type="EMBL" id="CAJPEX010000063">
    <property type="protein sequence ID" value="CAG0912922.1"/>
    <property type="molecule type" value="Genomic_DNA"/>
</dbReference>
<accession>A0A7R9G855</accession>
<keyword evidence="2" id="KW-1185">Reference proteome</keyword>
<dbReference type="AlphaFoldDB" id="A0A7R9G855"/>
<gene>
    <name evidence="1" type="ORF">NMOB1V02_LOCUS692</name>
</gene>
<organism evidence="1">
    <name type="scientific">Notodromas monacha</name>
    <dbReference type="NCBI Taxonomy" id="399045"/>
    <lineage>
        <taxon>Eukaryota</taxon>
        <taxon>Metazoa</taxon>
        <taxon>Ecdysozoa</taxon>
        <taxon>Arthropoda</taxon>
        <taxon>Crustacea</taxon>
        <taxon>Oligostraca</taxon>
        <taxon>Ostracoda</taxon>
        <taxon>Podocopa</taxon>
        <taxon>Podocopida</taxon>
        <taxon>Cypridocopina</taxon>
        <taxon>Cypridoidea</taxon>
        <taxon>Cyprididae</taxon>
        <taxon>Notodromas</taxon>
    </lineage>
</organism>
<evidence type="ECO:0000313" key="1">
    <source>
        <dbReference type="EMBL" id="CAD7272770.1"/>
    </source>
</evidence>
<evidence type="ECO:0000313" key="2">
    <source>
        <dbReference type="Proteomes" id="UP000678499"/>
    </source>
</evidence>
<protein>
    <submittedName>
        <fullName evidence="1">Uncharacterized protein</fullName>
    </submittedName>
</protein>